<comment type="caution">
    <text evidence="2">The sequence shown here is derived from an EMBL/GenBank/DDBJ whole genome shotgun (WGS) entry which is preliminary data.</text>
</comment>
<dbReference type="VEuPathDB" id="FungiDB:FUN_013397"/>
<evidence type="ECO:0000256" key="1">
    <source>
        <dbReference type="SAM" id="MobiDB-lite"/>
    </source>
</evidence>
<dbReference type="VEuPathDB" id="FungiDB:RhiirFUN_001910"/>
<organism evidence="2 3">
    <name type="scientific">Rhizophagus irregularis</name>
    <dbReference type="NCBI Taxonomy" id="588596"/>
    <lineage>
        <taxon>Eukaryota</taxon>
        <taxon>Fungi</taxon>
        <taxon>Fungi incertae sedis</taxon>
        <taxon>Mucoromycota</taxon>
        <taxon>Glomeromycotina</taxon>
        <taxon>Glomeromycetes</taxon>
        <taxon>Glomerales</taxon>
        <taxon>Glomeraceae</taxon>
        <taxon>Rhizophagus</taxon>
    </lineage>
</organism>
<evidence type="ECO:0000313" key="2">
    <source>
        <dbReference type="EMBL" id="PKY60543.1"/>
    </source>
</evidence>
<dbReference type="Proteomes" id="UP000234323">
    <property type="component" value="Unassembled WGS sequence"/>
</dbReference>
<sequence length="144" mass="16027">MGISAGGPGQNSAEVSELIAPIPVTHGSNSLGNSSFTPQIAPAEAENLVDYDEVYYDDDTYFDDPMPSSMEKGINEVQTDDDSNCSHDNDSEEEVPDESDDDGYNRYDGYDEWGNCDRGYYYRDRRRERKTSPMMSPIISPVTA</sequence>
<proteinExistence type="predicted"/>
<dbReference type="EMBL" id="LLXI01004357">
    <property type="protein sequence ID" value="PKY60543.1"/>
    <property type="molecule type" value="Genomic_DNA"/>
</dbReference>
<feature type="region of interest" description="Disordered" evidence="1">
    <location>
        <begin position="124"/>
        <end position="144"/>
    </location>
</feature>
<accession>A0A2I1HP06</accession>
<feature type="compositionally biased region" description="Acidic residues" evidence="1">
    <location>
        <begin position="90"/>
        <end position="102"/>
    </location>
</feature>
<feature type="region of interest" description="Disordered" evidence="1">
    <location>
        <begin position="59"/>
        <end position="109"/>
    </location>
</feature>
<gene>
    <name evidence="2" type="ORF">RhiirA4_449681</name>
</gene>
<protein>
    <submittedName>
        <fullName evidence="2">Uncharacterized protein</fullName>
    </submittedName>
</protein>
<dbReference type="AlphaFoldDB" id="A0A2I1HP06"/>
<evidence type="ECO:0000313" key="3">
    <source>
        <dbReference type="Proteomes" id="UP000234323"/>
    </source>
</evidence>
<keyword evidence="3" id="KW-1185">Reference proteome</keyword>
<name>A0A2I1HP06_9GLOM</name>
<reference evidence="2 3" key="1">
    <citation type="submission" date="2015-10" db="EMBL/GenBank/DDBJ databases">
        <title>Genome analyses suggest a sexual origin of heterokaryosis in a supposedly ancient asexual fungus.</title>
        <authorList>
            <person name="Ropars J."/>
            <person name="Sedzielewska K."/>
            <person name="Noel J."/>
            <person name="Charron P."/>
            <person name="Farinelli L."/>
            <person name="Marton T."/>
            <person name="Kruger M."/>
            <person name="Pelin A."/>
            <person name="Brachmann A."/>
            <person name="Corradi N."/>
        </authorList>
    </citation>
    <scope>NUCLEOTIDE SEQUENCE [LARGE SCALE GENOMIC DNA]</scope>
    <source>
        <strain evidence="2 3">A4</strain>
    </source>
</reference>